<organism evidence="2 3">
    <name type="scientific">Reticulomyxa filosa</name>
    <dbReference type="NCBI Taxonomy" id="46433"/>
    <lineage>
        <taxon>Eukaryota</taxon>
        <taxon>Sar</taxon>
        <taxon>Rhizaria</taxon>
        <taxon>Retaria</taxon>
        <taxon>Foraminifera</taxon>
        <taxon>Monothalamids</taxon>
        <taxon>Reticulomyxidae</taxon>
        <taxon>Reticulomyxa</taxon>
    </lineage>
</organism>
<comment type="caution">
    <text evidence="2">The sequence shown here is derived from an EMBL/GenBank/DDBJ whole genome shotgun (WGS) entry which is preliminary data.</text>
</comment>
<name>X6NIE3_RETFI</name>
<sequence length="163" mass="19051">MINFFRHHIVSLAALTGLCLFVHVVVGHDNFFSTDDTTTLDRPSYASSPCVSDYVVEMEDLRDPEYRKRRISIEQSAQSFMSKLRRLRSNKMEYSENKNVSISPFGQLPDNTDDTEIDDNFRRRMATAPIYMIPVVKQKKSMIERVHEFFLCWRSLFGLLDTK</sequence>
<proteinExistence type="predicted"/>
<feature type="chain" id="PRO_5004975484" evidence="1">
    <location>
        <begin position="28"/>
        <end position="163"/>
    </location>
</feature>
<accession>X6NIE3</accession>
<dbReference type="Proteomes" id="UP000023152">
    <property type="component" value="Unassembled WGS sequence"/>
</dbReference>
<evidence type="ECO:0000313" key="3">
    <source>
        <dbReference type="Proteomes" id="UP000023152"/>
    </source>
</evidence>
<dbReference type="AlphaFoldDB" id="X6NIE3"/>
<evidence type="ECO:0000313" key="2">
    <source>
        <dbReference type="EMBL" id="ETO25122.1"/>
    </source>
</evidence>
<dbReference type="EMBL" id="ASPP01008734">
    <property type="protein sequence ID" value="ETO25122.1"/>
    <property type="molecule type" value="Genomic_DNA"/>
</dbReference>
<gene>
    <name evidence="2" type="ORF">RFI_12019</name>
</gene>
<keyword evidence="1" id="KW-0732">Signal</keyword>
<feature type="signal peptide" evidence="1">
    <location>
        <begin position="1"/>
        <end position="27"/>
    </location>
</feature>
<reference evidence="2 3" key="1">
    <citation type="journal article" date="2013" name="Curr. Biol.">
        <title>The Genome of the Foraminiferan Reticulomyxa filosa.</title>
        <authorList>
            <person name="Glockner G."/>
            <person name="Hulsmann N."/>
            <person name="Schleicher M."/>
            <person name="Noegel A.A."/>
            <person name="Eichinger L."/>
            <person name="Gallinger C."/>
            <person name="Pawlowski J."/>
            <person name="Sierra R."/>
            <person name="Euteneuer U."/>
            <person name="Pillet L."/>
            <person name="Moustafa A."/>
            <person name="Platzer M."/>
            <person name="Groth M."/>
            <person name="Szafranski K."/>
            <person name="Schliwa M."/>
        </authorList>
    </citation>
    <scope>NUCLEOTIDE SEQUENCE [LARGE SCALE GENOMIC DNA]</scope>
</reference>
<protein>
    <submittedName>
        <fullName evidence="2">Uncharacterized protein</fullName>
    </submittedName>
</protein>
<evidence type="ECO:0000256" key="1">
    <source>
        <dbReference type="SAM" id="SignalP"/>
    </source>
</evidence>
<keyword evidence="3" id="KW-1185">Reference proteome</keyword>